<dbReference type="PROSITE" id="PS51123">
    <property type="entry name" value="OMPA_2"/>
    <property type="match status" value="1"/>
</dbReference>
<dbReference type="KEGG" id="pseg:D3H65_15385"/>
<feature type="signal peptide" evidence="6">
    <location>
        <begin position="1"/>
        <end position="18"/>
    </location>
</feature>
<keyword evidence="9" id="KW-1185">Reference proteome</keyword>
<evidence type="ECO:0000313" key="9">
    <source>
        <dbReference type="Proteomes" id="UP000263900"/>
    </source>
</evidence>
<gene>
    <name evidence="8" type="ORF">D3H65_15385</name>
</gene>
<evidence type="ECO:0000256" key="1">
    <source>
        <dbReference type="ARBA" id="ARBA00004442"/>
    </source>
</evidence>
<evidence type="ECO:0000256" key="3">
    <source>
        <dbReference type="ARBA" id="ARBA00023237"/>
    </source>
</evidence>
<sequence>MKYIIAAGVLLIAGSAQGQLLNKLKNLAKDKVENKVVKESGKVMDSALDGKGKKPAPATSDKTAAASTAAAPAAGELKVYSAFDFIPGDKVIAWEDFSQDAKGDFPAKWNTNAGGEIVTLEGHPGQWLALSKTGVYMPEFIPTLPDNFTLEFDLGCNPDFRYLSSPFTFAIAALKTPEQYTRYMQGSGGRTGFTTWVLPNSPNGQTGKTGYDADVNGESISRLQDQETSQFHGKTKNFMKVSIWRQKQRVRIYFNEQKVVDVAKGLTATGYNAFVLSLSTARTEPDQYFISNIRLAVGAPDMRNKLLTEGKFTTTGILFDVNSDRIKPESYGVLKEIAGVLKDNAALKVKITGHTDSDGEAAYNLNLSKQRAAAVKKALATEFGIDVERLETDGKGESAPVDKATTPAAKANNRRVEFEKL</sequence>
<dbReference type="PANTHER" id="PTHR30329">
    <property type="entry name" value="STATOR ELEMENT OF FLAGELLAR MOTOR COMPLEX"/>
    <property type="match status" value="1"/>
</dbReference>
<protein>
    <submittedName>
        <fullName evidence="8">OmpA family protein</fullName>
    </submittedName>
</protein>
<dbReference type="PANTHER" id="PTHR30329:SF21">
    <property type="entry name" value="LIPOPROTEIN YIAD-RELATED"/>
    <property type="match status" value="1"/>
</dbReference>
<dbReference type="RefSeq" id="WP_119051162.1">
    <property type="nucleotide sequence ID" value="NZ_CP032157.1"/>
</dbReference>
<dbReference type="InterPro" id="IPR050330">
    <property type="entry name" value="Bact_OuterMem_StrucFunc"/>
</dbReference>
<name>A0A3B7MY99_9BACT</name>
<evidence type="ECO:0000256" key="5">
    <source>
        <dbReference type="SAM" id="MobiDB-lite"/>
    </source>
</evidence>
<feature type="domain" description="OmpA-like" evidence="7">
    <location>
        <begin position="306"/>
        <end position="421"/>
    </location>
</feature>
<proteinExistence type="predicted"/>
<dbReference type="InterPro" id="IPR006664">
    <property type="entry name" value="OMP_bac"/>
</dbReference>
<dbReference type="EMBL" id="CP032157">
    <property type="protein sequence ID" value="AXY75281.1"/>
    <property type="molecule type" value="Genomic_DNA"/>
</dbReference>
<keyword evidence="6" id="KW-0732">Signal</keyword>
<reference evidence="8 9" key="1">
    <citation type="submission" date="2018-09" db="EMBL/GenBank/DDBJ databases">
        <title>Genome sequencing of strain 6GH32-13.</title>
        <authorList>
            <person name="Weon H.-Y."/>
            <person name="Heo J."/>
            <person name="Kwon S.-W."/>
        </authorList>
    </citation>
    <scope>NUCLEOTIDE SEQUENCE [LARGE SCALE GENOMIC DNA]</scope>
    <source>
        <strain evidence="8 9">5GH32-13</strain>
    </source>
</reference>
<dbReference type="Pfam" id="PF00691">
    <property type="entry name" value="OmpA"/>
    <property type="match status" value="1"/>
</dbReference>
<accession>A0A3B7MY99</accession>
<dbReference type="Proteomes" id="UP000263900">
    <property type="component" value="Chromosome"/>
</dbReference>
<feature type="chain" id="PRO_5017682856" evidence="6">
    <location>
        <begin position="19"/>
        <end position="421"/>
    </location>
</feature>
<keyword evidence="2 4" id="KW-0472">Membrane</keyword>
<dbReference type="GO" id="GO:0009279">
    <property type="term" value="C:cell outer membrane"/>
    <property type="evidence" value="ECO:0007669"/>
    <property type="project" value="UniProtKB-SubCell"/>
</dbReference>
<dbReference type="OrthoDB" id="9800869at2"/>
<evidence type="ECO:0000256" key="4">
    <source>
        <dbReference type="PROSITE-ProRule" id="PRU00473"/>
    </source>
</evidence>
<dbReference type="AlphaFoldDB" id="A0A3B7MY99"/>
<evidence type="ECO:0000256" key="2">
    <source>
        <dbReference type="ARBA" id="ARBA00023136"/>
    </source>
</evidence>
<evidence type="ECO:0000256" key="6">
    <source>
        <dbReference type="SAM" id="SignalP"/>
    </source>
</evidence>
<evidence type="ECO:0000313" key="8">
    <source>
        <dbReference type="EMBL" id="AXY75281.1"/>
    </source>
</evidence>
<dbReference type="PRINTS" id="PR01021">
    <property type="entry name" value="OMPADOMAIN"/>
</dbReference>
<dbReference type="Gene3D" id="3.30.1330.60">
    <property type="entry name" value="OmpA-like domain"/>
    <property type="match status" value="1"/>
</dbReference>
<evidence type="ECO:0000259" key="7">
    <source>
        <dbReference type="PROSITE" id="PS51123"/>
    </source>
</evidence>
<comment type="subcellular location">
    <subcellularLocation>
        <location evidence="1">Cell outer membrane</location>
    </subcellularLocation>
</comment>
<feature type="region of interest" description="Disordered" evidence="5">
    <location>
        <begin position="394"/>
        <end position="421"/>
    </location>
</feature>
<dbReference type="InterPro" id="IPR006665">
    <property type="entry name" value="OmpA-like"/>
</dbReference>
<keyword evidence="3" id="KW-0998">Cell outer membrane</keyword>
<organism evidence="8 9">
    <name type="scientific">Paraflavitalea soli</name>
    <dbReference type="NCBI Taxonomy" id="2315862"/>
    <lineage>
        <taxon>Bacteria</taxon>
        <taxon>Pseudomonadati</taxon>
        <taxon>Bacteroidota</taxon>
        <taxon>Chitinophagia</taxon>
        <taxon>Chitinophagales</taxon>
        <taxon>Chitinophagaceae</taxon>
        <taxon>Paraflavitalea</taxon>
    </lineage>
</organism>
<dbReference type="InterPro" id="IPR036737">
    <property type="entry name" value="OmpA-like_sf"/>
</dbReference>
<dbReference type="CDD" id="cd07185">
    <property type="entry name" value="OmpA_C-like"/>
    <property type="match status" value="1"/>
</dbReference>
<dbReference type="SUPFAM" id="SSF103088">
    <property type="entry name" value="OmpA-like"/>
    <property type="match status" value="1"/>
</dbReference>